<dbReference type="PROSITE" id="PS00463">
    <property type="entry name" value="ZN2_CY6_FUNGAL_1"/>
    <property type="match status" value="1"/>
</dbReference>
<dbReference type="GO" id="GO:0000981">
    <property type="term" value="F:DNA-binding transcription factor activity, RNA polymerase II-specific"/>
    <property type="evidence" value="ECO:0007669"/>
    <property type="project" value="InterPro"/>
</dbReference>
<proteinExistence type="predicted"/>
<dbReference type="CDD" id="cd12148">
    <property type="entry name" value="fungal_TF_MHR"/>
    <property type="match status" value="1"/>
</dbReference>
<dbReference type="EMBL" id="CDMC01000007">
    <property type="protein sequence ID" value="CEN62138.1"/>
    <property type="molecule type" value="Genomic_DNA"/>
</dbReference>
<evidence type="ECO:0000256" key="2">
    <source>
        <dbReference type="ARBA" id="ARBA00022723"/>
    </source>
</evidence>
<dbReference type="GO" id="GO:0005634">
    <property type="term" value="C:nucleus"/>
    <property type="evidence" value="ECO:0007669"/>
    <property type="project" value="UniProtKB-SubCell"/>
</dbReference>
<protein>
    <recommendedName>
        <fullName evidence="9">Zn(2)-C6 fungal-type domain-containing protein</fullName>
    </recommendedName>
</protein>
<evidence type="ECO:0000256" key="7">
    <source>
        <dbReference type="ARBA" id="ARBA00023242"/>
    </source>
</evidence>
<organism evidence="10 11">
    <name type="scientific">Aspergillus calidoustus</name>
    <dbReference type="NCBI Taxonomy" id="454130"/>
    <lineage>
        <taxon>Eukaryota</taxon>
        <taxon>Fungi</taxon>
        <taxon>Dikarya</taxon>
        <taxon>Ascomycota</taxon>
        <taxon>Pezizomycotina</taxon>
        <taxon>Eurotiomycetes</taxon>
        <taxon>Eurotiomycetidae</taxon>
        <taxon>Eurotiales</taxon>
        <taxon>Aspergillaceae</taxon>
        <taxon>Aspergillus</taxon>
        <taxon>Aspergillus subgen. Nidulantes</taxon>
    </lineage>
</organism>
<evidence type="ECO:0000256" key="3">
    <source>
        <dbReference type="ARBA" id="ARBA00022833"/>
    </source>
</evidence>
<keyword evidence="6" id="KW-0804">Transcription</keyword>
<dbReference type="InterPro" id="IPR051615">
    <property type="entry name" value="Transcr_Regulatory_Elem"/>
</dbReference>
<accession>A0A0U5GSZ7</accession>
<dbReference type="InterPro" id="IPR001138">
    <property type="entry name" value="Zn2Cys6_DnaBD"/>
</dbReference>
<feature type="compositionally biased region" description="Polar residues" evidence="8">
    <location>
        <begin position="161"/>
        <end position="181"/>
    </location>
</feature>
<dbReference type="SMART" id="SM00906">
    <property type="entry name" value="Fungal_trans"/>
    <property type="match status" value="1"/>
</dbReference>
<keyword evidence="4" id="KW-0805">Transcription regulation</keyword>
<dbReference type="GO" id="GO:0003677">
    <property type="term" value="F:DNA binding"/>
    <property type="evidence" value="ECO:0007669"/>
    <property type="project" value="UniProtKB-KW"/>
</dbReference>
<evidence type="ECO:0000259" key="9">
    <source>
        <dbReference type="PROSITE" id="PS50048"/>
    </source>
</evidence>
<dbReference type="Proteomes" id="UP000054771">
    <property type="component" value="Unassembled WGS sequence"/>
</dbReference>
<dbReference type="PANTHER" id="PTHR31313:SF81">
    <property type="entry name" value="TY1 ENHANCER ACTIVATOR"/>
    <property type="match status" value="1"/>
</dbReference>
<keyword evidence="7" id="KW-0539">Nucleus</keyword>
<keyword evidence="5" id="KW-0238">DNA-binding</keyword>
<evidence type="ECO:0000313" key="10">
    <source>
        <dbReference type="EMBL" id="CEN62138.1"/>
    </source>
</evidence>
<dbReference type="InterPro" id="IPR007219">
    <property type="entry name" value="XnlR_reg_dom"/>
</dbReference>
<dbReference type="Pfam" id="PF00172">
    <property type="entry name" value="Zn_clus"/>
    <property type="match status" value="1"/>
</dbReference>
<evidence type="ECO:0000256" key="1">
    <source>
        <dbReference type="ARBA" id="ARBA00004123"/>
    </source>
</evidence>
<dbReference type="GO" id="GO:0008270">
    <property type="term" value="F:zinc ion binding"/>
    <property type="evidence" value="ECO:0007669"/>
    <property type="project" value="InterPro"/>
</dbReference>
<evidence type="ECO:0000256" key="8">
    <source>
        <dbReference type="SAM" id="MobiDB-lite"/>
    </source>
</evidence>
<keyword evidence="3" id="KW-0862">Zinc</keyword>
<dbReference type="PANTHER" id="PTHR31313">
    <property type="entry name" value="TY1 ENHANCER ACTIVATOR"/>
    <property type="match status" value="1"/>
</dbReference>
<dbReference type="SMART" id="SM00066">
    <property type="entry name" value="GAL4"/>
    <property type="match status" value="1"/>
</dbReference>
<feature type="region of interest" description="Disordered" evidence="8">
    <location>
        <begin position="154"/>
        <end position="187"/>
    </location>
</feature>
<keyword evidence="2" id="KW-0479">Metal-binding</keyword>
<dbReference type="STRING" id="454130.A0A0U5GSZ7"/>
<name>A0A0U5GSZ7_ASPCI</name>
<dbReference type="OrthoDB" id="2154091at2759"/>
<dbReference type="SUPFAM" id="SSF57701">
    <property type="entry name" value="Zn2/Cys6 DNA-binding domain"/>
    <property type="match status" value="1"/>
</dbReference>
<dbReference type="AlphaFoldDB" id="A0A0U5GSZ7"/>
<evidence type="ECO:0000256" key="4">
    <source>
        <dbReference type="ARBA" id="ARBA00023015"/>
    </source>
</evidence>
<reference evidence="11" key="1">
    <citation type="journal article" date="2016" name="Genome Announc.">
        <title>Draft genome sequences of fungus Aspergillus calidoustus.</title>
        <authorList>
            <person name="Horn F."/>
            <person name="Linde J."/>
            <person name="Mattern D.J."/>
            <person name="Walther G."/>
            <person name="Guthke R."/>
            <person name="Scherlach K."/>
            <person name="Martin K."/>
            <person name="Brakhage A.A."/>
            <person name="Petzke L."/>
            <person name="Valiante V."/>
        </authorList>
    </citation>
    <scope>NUCLEOTIDE SEQUENCE [LARGE SCALE GENOMIC DNA]</scope>
    <source>
        <strain evidence="11">SF006504</strain>
    </source>
</reference>
<feature type="region of interest" description="Disordered" evidence="8">
    <location>
        <begin position="101"/>
        <end position="124"/>
    </location>
</feature>
<dbReference type="Gene3D" id="4.10.240.10">
    <property type="entry name" value="Zn(2)-C6 fungal-type DNA-binding domain"/>
    <property type="match status" value="1"/>
</dbReference>
<evidence type="ECO:0000313" key="11">
    <source>
        <dbReference type="Proteomes" id="UP000054771"/>
    </source>
</evidence>
<dbReference type="PROSITE" id="PS50048">
    <property type="entry name" value="ZN2_CY6_FUNGAL_2"/>
    <property type="match status" value="1"/>
</dbReference>
<evidence type="ECO:0000256" key="6">
    <source>
        <dbReference type="ARBA" id="ARBA00023163"/>
    </source>
</evidence>
<dbReference type="CDD" id="cd00067">
    <property type="entry name" value="GAL4"/>
    <property type="match status" value="1"/>
</dbReference>
<gene>
    <name evidence="10" type="ORF">ASPCAL08777</name>
</gene>
<sequence>MSARSLSEARADHGVNGGSGRISCERCRRRKAKCDRARPCGQCISANVECINTDSMKRRPISRSYATALEEQVASLQAFITNLASASHLERDQMLANFQQSSGDHLQPPTRNPESSSRRASRGSLLRIKPRHMAQFFGETSFYPIVPSVDEEMDEDLRPSLRSSELEIQQAASSTGPSPQGASDAAAYGRLAPDNPICQRAMSAFFQHAYYYHMVLYREYFLRDYKAGKGPYYSDLLFYTIATLGSLLSHEDEVRSLSDAFYEYAENILYGGVLDSPDVTTVQALLLLGQHDVGRGKQAKGWLLTGLAFRMVHEMGLHLDPNHWKTTHDSEVDREVLRRVYWACFIADKQLSLYFGRPPGLHSSEADVQDSVRIAYPVDWDSLLDEYIEKDTSRTQYEDGVAFTSCFTQLANLSKIIHRMITKDFEYRKTDDATILAASTKSLYVALTKWLVELPSKLHWNQWSKNAVPPYVLHLHIYYHTVMIILYRPPRRLMSNHLAIFRQGFEICEQSLTLIFQLLKVYSREYGFDQLPMTFVHTAATVTSLVLLKLLVPGLSSDYSATARQLEQVSAFVDKLGRTWTAASPIQAAINDARKRITQTGTLQEPISFDCDNLMTFDWQVGPDLQSAFHLSPVGFSGLNVLSDPTIPNEQTIPAPYELPFP</sequence>
<evidence type="ECO:0000256" key="5">
    <source>
        <dbReference type="ARBA" id="ARBA00023125"/>
    </source>
</evidence>
<dbReference type="GO" id="GO:0006351">
    <property type="term" value="P:DNA-templated transcription"/>
    <property type="evidence" value="ECO:0007669"/>
    <property type="project" value="InterPro"/>
</dbReference>
<dbReference type="Pfam" id="PF04082">
    <property type="entry name" value="Fungal_trans"/>
    <property type="match status" value="1"/>
</dbReference>
<feature type="domain" description="Zn(2)-C6 fungal-type" evidence="9">
    <location>
        <begin position="23"/>
        <end position="52"/>
    </location>
</feature>
<comment type="subcellular location">
    <subcellularLocation>
        <location evidence="1">Nucleus</location>
    </subcellularLocation>
</comment>
<keyword evidence="11" id="KW-1185">Reference proteome</keyword>
<dbReference type="InterPro" id="IPR036864">
    <property type="entry name" value="Zn2-C6_fun-type_DNA-bd_sf"/>
</dbReference>
<dbReference type="OMA" id="DEIQNTW"/>